<dbReference type="CDD" id="cd00303">
    <property type="entry name" value="retropepsin_like"/>
    <property type="match status" value="1"/>
</dbReference>
<dbReference type="Gene3D" id="1.10.340.70">
    <property type="match status" value="1"/>
</dbReference>
<evidence type="ECO:0000313" key="4">
    <source>
        <dbReference type="EMBL" id="GJT75763.1"/>
    </source>
</evidence>
<dbReference type="InterPro" id="IPR041588">
    <property type="entry name" value="Integrase_H2C2"/>
</dbReference>
<keyword evidence="5" id="KW-1185">Reference proteome</keyword>
<dbReference type="InterPro" id="IPR043502">
    <property type="entry name" value="DNA/RNA_pol_sf"/>
</dbReference>
<dbReference type="EMBL" id="BQNB010018560">
    <property type="protein sequence ID" value="GJT75763.1"/>
    <property type="molecule type" value="Genomic_DNA"/>
</dbReference>
<evidence type="ECO:0000313" key="5">
    <source>
        <dbReference type="Proteomes" id="UP001151760"/>
    </source>
</evidence>
<dbReference type="Gene3D" id="3.10.10.10">
    <property type="entry name" value="HIV Type 1 Reverse Transcriptase, subunit A, domain 1"/>
    <property type="match status" value="1"/>
</dbReference>
<gene>
    <name evidence="4" type="ORF">Tco_1042488</name>
</gene>
<keyword evidence="4" id="KW-0548">Nucleotidyltransferase</keyword>
<dbReference type="Gene3D" id="3.30.70.270">
    <property type="match status" value="2"/>
</dbReference>
<dbReference type="InterPro" id="IPR021109">
    <property type="entry name" value="Peptidase_aspartic_dom_sf"/>
</dbReference>
<reference evidence="4" key="2">
    <citation type="submission" date="2022-01" db="EMBL/GenBank/DDBJ databases">
        <authorList>
            <person name="Yamashiro T."/>
            <person name="Shiraishi A."/>
            <person name="Satake H."/>
            <person name="Nakayama K."/>
        </authorList>
    </citation>
    <scope>NUCLEOTIDE SEQUENCE</scope>
</reference>
<keyword evidence="4" id="KW-0695">RNA-directed DNA polymerase</keyword>
<protein>
    <submittedName>
        <fullName evidence="4">Reverse transcriptase domain-containing protein</fullName>
    </submittedName>
</protein>
<feature type="region of interest" description="Disordered" evidence="1">
    <location>
        <begin position="1"/>
        <end position="26"/>
    </location>
</feature>
<dbReference type="InterPro" id="IPR043128">
    <property type="entry name" value="Rev_trsase/Diguanyl_cyclase"/>
</dbReference>
<evidence type="ECO:0000256" key="1">
    <source>
        <dbReference type="SAM" id="MobiDB-lite"/>
    </source>
</evidence>
<dbReference type="InterPro" id="IPR053134">
    <property type="entry name" value="RNA-dir_DNA_polymerase"/>
</dbReference>
<accession>A0ABQ5GJ91</accession>
<dbReference type="PANTHER" id="PTHR24559:SF427">
    <property type="entry name" value="RNA-DIRECTED DNA POLYMERASE"/>
    <property type="match status" value="1"/>
</dbReference>
<feature type="region of interest" description="Disordered" evidence="1">
    <location>
        <begin position="742"/>
        <end position="778"/>
    </location>
</feature>
<dbReference type="InterPro" id="IPR000477">
    <property type="entry name" value="RT_dom"/>
</dbReference>
<dbReference type="Gene3D" id="2.40.70.10">
    <property type="entry name" value="Acid Proteases"/>
    <property type="match status" value="1"/>
</dbReference>
<dbReference type="GO" id="GO:0003964">
    <property type="term" value="F:RNA-directed DNA polymerase activity"/>
    <property type="evidence" value="ECO:0007669"/>
    <property type="project" value="UniProtKB-KW"/>
</dbReference>
<dbReference type="PANTHER" id="PTHR24559">
    <property type="entry name" value="TRANSPOSON TY3-I GAG-POL POLYPROTEIN"/>
    <property type="match status" value="1"/>
</dbReference>
<dbReference type="Pfam" id="PF00078">
    <property type="entry name" value="RVT_1"/>
    <property type="match status" value="1"/>
</dbReference>
<feature type="domain" description="Integrase zinc-binding" evidence="3">
    <location>
        <begin position="405"/>
        <end position="457"/>
    </location>
</feature>
<feature type="compositionally biased region" description="Basic and acidic residues" evidence="1">
    <location>
        <begin position="1"/>
        <end position="21"/>
    </location>
</feature>
<feature type="domain" description="Reverse transcriptase" evidence="2">
    <location>
        <begin position="242"/>
        <end position="326"/>
    </location>
</feature>
<name>A0ABQ5GJ91_9ASTR</name>
<comment type="caution">
    <text evidence="4">The sequence shown here is derived from an EMBL/GenBank/DDBJ whole genome shotgun (WGS) entry which is preliminary data.</text>
</comment>
<keyword evidence="4" id="KW-0808">Transferase</keyword>
<reference evidence="4" key="1">
    <citation type="journal article" date="2022" name="Int. J. Mol. Sci.">
        <title>Draft Genome of Tanacetum Coccineum: Genomic Comparison of Closely Related Tanacetum-Family Plants.</title>
        <authorList>
            <person name="Yamashiro T."/>
            <person name="Shiraishi A."/>
            <person name="Nakayama K."/>
            <person name="Satake H."/>
        </authorList>
    </citation>
    <scope>NUCLEOTIDE SEQUENCE</scope>
</reference>
<dbReference type="CDD" id="cd01647">
    <property type="entry name" value="RT_LTR"/>
    <property type="match status" value="1"/>
</dbReference>
<dbReference type="SUPFAM" id="SSF56672">
    <property type="entry name" value="DNA/RNA polymerases"/>
    <property type="match status" value="1"/>
</dbReference>
<dbReference type="Pfam" id="PF08284">
    <property type="entry name" value="RVP_2"/>
    <property type="match status" value="1"/>
</dbReference>
<proteinExistence type="predicted"/>
<evidence type="ECO:0000259" key="2">
    <source>
        <dbReference type="Pfam" id="PF00078"/>
    </source>
</evidence>
<dbReference type="Pfam" id="PF17921">
    <property type="entry name" value="Integrase_H2C2"/>
    <property type="match status" value="1"/>
</dbReference>
<sequence length="778" mass="89918">MRRSEKRKESGETGKQDDARSNNKRVRTGKGFVATYSGKKEYKDPNIVTGMFPLNDQYVTILFDSSDGDSFVSTKFIPLIDAQPSDLNFSYVIKMANGENEETSKIIRECTLVLEDVPFSIDLLPFELGSFDVIVGMDWLSKLIVEIVYRERKIHIPLPNGDILEVHGERSEEKLKHLASLKTGEKKPEDIPIIKDFPKGAPVPFVKKKDGSLRMCIDYRELNKLAVKNRYPLPRINDFFDQLQVMPFGLTNGPDVFMDLMNRMCKSYMDKFIIVFIDDILIYSKTKEEHEVHLKLILELLQEEKLYAKFSKCEFWLEEVQFLGHVVNKEGICVDPSKIEAVKNWKVPNTPSEIRQFLDQKELNTRQRWWIECSSTMTMKFVTILILEAQKEAFKEDNVQGEALTLVMDEAHKSRYSIHPRADKMCHDLRDMYWWPEMKKDIAIYVSKCLAYSKIKAEHKRPSGLLQQLEILEWKWEGIAMDFITKLPRTSSGTSVKCAPFEALYGRKCRSPVVWGKVGESQMIRLEIVQETTDKIFQIKDRLKAARDRQKSYADNHRKPLEFYVGDCVLLKVSPWKGVVHFGKKELNGVHDTFHVSNLKKCLVNETLHVLFEEIQIDAKLHFVEEPVAIMDKEVKKLKRNPYLLIELSKIIIYSIGSDQEGESGVEERPSLIIPSNIDSNITLNNQAPSVTPMHTEMQTVDEAFVRTNYSQLEPLMRRRIRALRLQGVATWLNYLSEDVDEEREMEAPPEIRSQPSSTVRDPITNIPSLLASHLRET</sequence>
<dbReference type="Proteomes" id="UP001151760">
    <property type="component" value="Unassembled WGS sequence"/>
</dbReference>
<evidence type="ECO:0000259" key="3">
    <source>
        <dbReference type="Pfam" id="PF17921"/>
    </source>
</evidence>
<organism evidence="4 5">
    <name type="scientific">Tanacetum coccineum</name>
    <dbReference type="NCBI Taxonomy" id="301880"/>
    <lineage>
        <taxon>Eukaryota</taxon>
        <taxon>Viridiplantae</taxon>
        <taxon>Streptophyta</taxon>
        <taxon>Embryophyta</taxon>
        <taxon>Tracheophyta</taxon>
        <taxon>Spermatophyta</taxon>
        <taxon>Magnoliopsida</taxon>
        <taxon>eudicotyledons</taxon>
        <taxon>Gunneridae</taxon>
        <taxon>Pentapetalae</taxon>
        <taxon>asterids</taxon>
        <taxon>campanulids</taxon>
        <taxon>Asterales</taxon>
        <taxon>Asteraceae</taxon>
        <taxon>Asteroideae</taxon>
        <taxon>Anthemideae</taxon>
        <taxon>Anthemidinae</taxon>
        <taxon>Tanacetum</taxon>
    </lineage>
</organism>